<evidence type="ECO:0008006" key="4">
    <source>
        <dbReference type="Google" id="ProtNLM"/>
    </source>
</evidence>
<evidence type="ECO:0000313" key="2">
    <source>
        <dbReference type="EMBL" id="CAE8624596.1"/>
    </source>
</evidence>
<evidence type="ECO:0000256" key="1">
    <source>
        <dbReference type="SAM" id="SignalP"/>
    </source>
</evidence>
<name>A0A813GEE6_POLGL</name>
<accession>A0A813GEE6</accession>
<keyword evidence="3" id="KW-1185">Reference proteome</keyword>
<dbReference type="Proteomes" id="UP000654075">
    <property type="component" value="Unassembled WGS sequence"/>
</dbReference>
<proteinExistence type="predicted"/>
<keyword evidence="1" id="KW-0732">Signal</keyword>
<sequence>MASTSWNHARAGLSMVRALLRGLLVLPLVVHGQNLTNLILTRYADRQCSGLAAKGGGEQLTQSWVLKDSSPFCYEITAGLACNFRCFVKMGCDYGTGSGVTFSIYDGSSCVGTPTSVLDMASGLTWLEAVDFFGGNCTTEGPGLTTYMQFNKPVPSWPNCSVFGAASGAEAGYEANYVMQFYSDRDCIEKYQLSTFSTLTESRFKFWLHRGAQYCYDYIDDTPTAPNVSARARVGKNYMNFRMVCGNTDGLGNGIMLAPYMEPGCKGATGDPKMWRDQFYPMNKIAVTSLFGGECIRWGQFWVKMDSAWDSRHYPNCKAYACKTGYCSGGKISQAYTGAVPHTGDIATAQTRAYTLPSNRCPKSTCLCGAVTTLLAFLCSQFA</sequence>
<protein>
    <recommendedName>
        <fullName evidence="4">Cellulase</fullName>
    </recommendedName>
</protein>
<dbReference type="OrthoDB" id="406030at2759"/>
<reference evidence="2" key="1">
    <citation type="submission" date="2021-02" db="EMBL/GenBank/DDBJ databases">
        <authorList>
            <person name="Dougan E. K."/>
            <person name="Rhodes N."/>
            <person name="Thang M."/>
            <person name="Chan C."/>
        </authorList>
    </citation>
    <scope>NUCLEOTIDE SEQUENCE</scope>
</reference>
<feature type="chain" id="PRO_5032606617" description="Cellulase" evidence="1">
    <location>
        <begin position="33"/>
        <end position="383"/>
    </location>
</feature>
<gene>
    <name evidence="2" type="ORF">PGLA1383_LOCUS41704</name>
</gene>
<feature type="signal peptide" evidence="1">
    <location>
        <begin position="1"/>
        <end position="32"/>
    </location>
</feature>
<comment type="caution">
    <text evidence="2">The sequence shown here is derived from an EMBL/GenBank/DDBJ whole genome shotgun (WGS) entry which is preliminary data.</text>
</comment>
<dbReference type="AlphaFoldDB" id="A0A813GEE6"/>
<organism evidence="2 3">
    <name type="scientific">Polarella glacialis</name>
    <name type="common">Dinoflagellate</name>
    <dbReference type="NCBI Taxonomy" id="89957"/>
    <lineage>
        <taxon>Eukaryota</taxon>
        <taxon>Sar</taxon>
        <taxon>Alveolata</taxon>
        <taxon>Dinophyceae</taxon>
        <taxon>Suessiales</taxon>
        <taxon>Suessiaceae</taxon>
        <taxon>Polarella</taxon>
    </lineage>
</organism>
<evidence type="ECO:0000313" key="3">
    <source>
        <dbReference type="Proteomes" id="UP000654075"/>
    </source>
</evidence>
<dbReference type="EMBL" id="CAJNNV010028432">
    <property type="protein sequence ID" value="CAE8624596.1"/>
    <property type="molecule type" value="Genomic_DNA"/>
</dbReference>